<gene>
    <name evidence="2" type="ORF">GFSPODELE1_LOCUS9226</name>
</gene>
<dbReference type="PROSITE" id="PS50097">
    <property type="entry name" value="BTB"/>
    <property type="match status" value="1"/>
</dbReference>
<keyword evidence="3" id="KW-1185">Reference proteome</keyword>
<evidence type="ECO:0000313" key="3">
    <source>
        <dbReference type="Proteomes" id="UP001497453"/>
    </source>
</evidence>
<dbReference type="Gene3D" id="3.30.710.10">
    <property type="entry name" value="Potassium Channel Kv1.1, Chain A"/>
    <property type="match status" value="1"/>
</dbReference>
<dbReference type="Pfam" id="PF00651">
    <property type="entry name" value="BTB"/>
    <property type="match status" value="1"/>
</dbReference>
<accession>A0ABP1E153</accession>
<evidence type="ECO:0000259" key="1">
    <source>
        <dbReference type="PROSITE" id="PS50097"/>
    </source>
</evidence>
<feature type="domain" description="BTB" evidence="1">
    <location>
        <begin position="21"/>
        <end position="95"/>
    </location>
</feature>
<protein>
    <recommendedName>
        <fullName evidence="1">BTB domain-containing protein</fullName>
    </recommendedName>
</protein>
<dbReference type="SUPFAM" id="SSF54695">
    <property type="entry name" value="POZ domain"/>
    <property type="match status" value="1"/>
</dbReference>
<sequence length="340" mass="38576">MASADKAVPASRRGDPWFDDGNIVLLSEDSSVAFKVHRDFLSRHSEVFKSMFELPQSSSEGEVLEGCQVVRMYDLPGELSNLIKALYDGTGPSSQERSLEHFLYTVGILRLSTKYFISRLRNEAIRHLVHTWSNTLRGHDEMIELALKTPPINDKSYPFVHPLHVLNVARENHVEIVIPSVMYFLSLYSLDDLLKADHLKLKVDHPSCPPSNLSSQDLQAYTLMFQYRITLILDFVRRTCGERVAAPGCQKAGACVKVFTRTSSRLSRSWKVRTGPLHFMVQVSDEIAEHPDVCGPCRRAFRQDVTAFREETWHNLPSIVGLSSWEELETSDLSQTTSPR</sequence>
<dbReference type="EMBL" id="OZ037950">
    <property type="protein sequence ID" value="CAL1713269.1"/>
    <property type="molecule type" value="Genomic_DNA"/>
</dbReference>
<dbReference type="InterPro" id="IPR011333">
    <property type="entry name" value="SKP1/BTB/POZ_sf"/>
</dbReference>
<proteinExistence type="predicted"/>
<dbReference type="InterPro" id="IPR000210">
    <property type="entry name" value="BTB/POZ_dom"/>
</dbReference>
<organism evidence="2 3">
    <name type="scientific">Somion occarium</name>
    <dbReference type="NCBI Taxonomy" id="3059160"/>
    <lineage>
        <taxon>Eukaryota</taxon>
        <taxon>Fungi</taxon>
        <taxon>Dikarya</taxon>
        <taxon>Basidiomycota</taxon>
        <taxon>Agaricomycotina</taxon>
        <taxon>Agaricomycetes</taxon>
        <taxon>Polyporales</taxon>
        <taxon>Cerrenaceae</taxon>
        <taxon>Somion</taxon>
    </lineage>
</organism>
<reference evidence="3" key="1">
    <citation type="submission" date="2024-04" db="EMBL/GenBank/DDBJ databases">
        <authorList>
            <person name="Shaw F."/>
            <person name="Minotto A."/>
        </authorList>
    </citation>
    <scope>NUCLEOTIDE SEQUENCE [LARGE SCALE GENOMIC DNA]</scope>
</reference>
<dbReference type="SMART" id="SM00225">
    <property type="entry name" value="BTB"/>
    <property type="match status" value="1"/>
</dbReference>
<evidence type="ECO:0000313" key="2">
    <source>
        <dbReference type="EMBL" id="CAL1713269.1"/>
    </source>
</evidence>
<dbReference type="CDD" id="cd18186">
    <property type="entry name" value="BTB_POZ_ZBTB_KLHL-like"/>
    <property type="match status" value="1"/>
</dbReference>
<name>A0ABP1E153_9APHY</name>
<dbReference type="Proteomes" id="UP001497453">
    <property type="component" value="Chromosome 7"/>
</dbReference>